<dbReference type="InParanoid" id="A0A7F5R7Q2"/>
<feature type="domain" description="Rhodanese" evidence="1">
    <location>
        <begin position="50"/>
        <end position="226"/>
    </location>
</feature>
<accession>A0A7F5R7Q2</accession>
<dbReference type="InterPro" id="IPR036873">
    <property type="entry name" value="Rhodanese-like_dom_sf"/>
</dbReference>
<dbReference type="PANTHER" id="PTHR44086:SF10">
    <property type="entry name" value="THIOSULFATE SULFURTRANSFERASE_RHODANESE-LIKE DOMAIN-CONTAINING PROTEIN 3"/>
    <property type="match status" value="1"/>
</dbReference>
<gene>
    <name evidence="3" type="primary">LOC108740738</name>
</gene>
<proteinExistence type="predicted"/>
<dbReference type="InterPro" id="IPR001763">
    <property type="entry name" value="Rhodanese-like_dom"/>
</dbReference>
<sequence>MSRYTINIFKNYFSARYEVPRKRIQTTGFFRNVSGEQGIATFKEVKEATNNPNIIVIDVREPSELKQTGVIPGSINIPLNQLVKVFKTMNEEQFKKSFGRPKPSFDFPIIFTCKSGNRAGKATEQIRGLGYKKRMARMGGKKWEITNNRCSKDSLVNKVEDAFKSLKDDEFQKVYGLPKPTTDSSIIFSCLLGKRSQIALETIQKLGFKKVRNFKGGWQEWEAKTNKI</sequence>
<dbReference type="RefSeq" id="XP_025831997.1">
    <property type="nucleotide sequence ID" value="XM_025976212.1"/>
</dbReference>
<evidence type="ECO:0000313" key="2">
    <source>
        <dbReference type="Proteomes" id="UP000192223"/>
    </source>
</evidence>
<dbReference type="SUPFAM" id="SSF52821">
    <property type="entry name" value="Rhodanese/Cell cycle control phosphatase"/>
    <property type="match status" value="2"/>
</dbReference>
<name>A0A7F5R7Q2_AGRPL</name>
<dbReference type="GeneID" id="108740738"/>
<dbReference type="OrthoDB" id="566238at2759"/>
<evidence type="ECO:0000259" key="1">
    <source>
        <dbReference type="PROSITE" id="PS50206"/>
    </source>
</evidence>
<organism evidence="2 3">
    <name type="scientific">Agrilus planipennis</name>
    <name type="common">Emerald ash borer</name>
    <name type="synonym">Agrilus marcopoli</name>
    <dbReference type="NCBI Taxonomy" id="224129"/>
    <lineage>
        <taxon>Eukaryota</taxon>
        <taxon>Metazoa</taxon>
        <taxon>Ecdysozoa</taxon>
        <taxon>Arthropoda</taxon>
        <taxon>Hexapoda</taxon>
        <taxon>Insecta</taxon>
        <taxon>Pterygota</taxon>
        <taxon>Neoptera</taxon>
        <taxon>Endopterygota</taxon>
        <taxon>Coleoptera</taxon>
        <taxon>Polyphaga</taxon>
        <taxon>Elateriformia</taxon>
        <taxon>Buprestoidea</taxon>
        <taxon>Buprestidae</taxon>
        <taxon>Agrilinae</taxon>
        <taxon>Agrilus</taxon>
    </lineage>
</organism>
<dbReference type="SMART" id="SM00450">
    <property type="entry name" value="RHOD"/>
    <property type="match status" value="1"/>
</dbReference>
<keyword evidence="2" id="KW-1185">Reference proteome</keyword>
<dbReference type="PROSITE" id="PS50206">
    <property type="entry name" value="RHODANESE_3"/>
    <property type="match status" value="1"/>
</dbReference>
<dbReference type="Gene3D" id="3.40.250.10">
    <property type="entry name" value="Rhodanese-like domain"/>
    <property type="match status" value="2"/>
</dbReference>
<dbReference type="Proteomes" id="UP000192223">
    <property type="component" value="Unplaced"/>
</dbReference>
<evidence type="ECO:0000313" key="3">
    <source>
        <dbReference type="RefSeq" id="XP_025831997.1"/>
    </source>
</evidence>
<reference evidence="3" key="1">
    <citation type="submission" date="2025-08" db="UniProtKB">
        <authorList>
            <consortium name="RefSeq"/>
        </authorList>
    </citation>
    <scope>IDENTIFICATION</scope>
    <source>
        <tissue evidence="3">Entire body</tissue>
    </source>
</reference>
<dbReference type="PANTHER" id="PTHR44086">
    <property type="entry name" value="THIOSULFATE SULFURTRANSFERASE RDL2, MITOCHONDRIAL-RELATED"/>
    <property type="match status" value="1"/>
</dbReference>
<dbReference type="Pfam" id="PF00581">
    <property type="entry name" value="Rhodanese"/>
    <property type="match status" value="2"/>
</dbReference>
<protein>
    <submittedName>
        <fullName evidence="3">Thiosulfate sulfurtransferase, mitochondrial isoform X1</fullName>
    </submittedName>
</protein>
<dbReference type="AlphaFoldDB" id="A0A7F5R7Q2"/>